<dbReference type="Pfam" id="PF00069">
    <property type="entry name" value="Pkinase"/>
    <property type="match status" value="1"/>
</dbReference>
<evidence type="ECO:0000256" key="4">
    <source>
        <dbReference type="ARBA" id="ARBA00022777"/>
    </source>
</evidence>
<evidence type="ECO:0000313" key="8">
    <source>
        <dbReference type="Proteomes" id="UP000324800"/>
    </source>
</evidence>
<dbReference type="OrthoDB" id="3269467at2759"/>
<keyword evidence="2" id="KW-0808">Transferase</keyword>
<accession>A0A5J4VSU9</accession>
<evidence type="ECO:0000256" key="5">
    <source>
        <dbReference type="ARBA" id="ARBA00022840"/>
    </source>
</evidence>
<evidence type="ECO:0000259" key="6">
    <source>
        <dbReference type="PROSITE" id="PS50011"/>
    </source>
</evidence>
<dbReference type="AlphaFoldDB" id="A0A5J4VSU9"/>
<protein>
    <recommendedName>
        <fullName evidence="6">Protein kinase domain-containing protein</fullName>
    </recommendedName>
</protein>
<dbReference type="PANTHER" id="PTHR24351">
    <property type="entry name" value="RIBOSOMAL PROTEIN S6 KINASE"/>
    <property type="match status" value="1"/>
</dbReference>
<dbReference type="Proteomes" id="UP000324800">
    <property type="component" value="Unassembled WGS sequence"/>
</dbReference>
<evidence type="ECO:0000313" key="7">
    <source>
        <dbReference type="EMBL" id="KAA6385510.1"/>
    </source>
</evidence>
<keyword evidence="4" id="KW-0418">Kinase</keyword>
<keyword evidence="5" id="KW-0067">ATP-binding</keyword>
<sequence length="77" mass="9036">MYMAPEVFKDGKMRIQSDIYSVGIMIYEMITGQHPFYRKEQQKQETVAKIMAGETNKLPDWVPSDMRDIVMNMMNVV</sequence>
<proteinExistence type="predicted"/>
<keyword evidence="1" id="KW-0723">Serine/threonine-protein kinase</keyword>
<dbReference type="InterPro" id="IPR011009">
    <property type="entry name" value="Kinase-like_dom_sf"/>
</dbReference>
<dbReference type="PROSITE" id="PS50011">
    <property type="entry name" value="PROTEIN_KINASE_DOM"/>
    <property type="match status" value="1"/>
</dbReference>
<evidence type="ECO:0000256" key="2">
    <source>
        <dbReference type="ARBA" id="ARBA00022679"/>
    </source>
</evidence>
<dbReference type="EMBL" id="SNRW01005238">
    <property type="protein sequence ID" value="KAA6385510.1"/>
    <property type="molecule type" value="Genomic_DNA"/>
</dbReference>
<name>A0A5J4VSU9_9EUKA</name>
<dbReference type="GO" id="GO:0004674">
    <property type="term" value="F:protein serine/threonine kinase activity"/>
    <property type="evidence" value="ECO:0007669"/>
    <property type="project" value="UniProtKB-KW"/>
</dbReference>
<dbReference type="InterPro" id="IPR000719">
    <property type="entry name" value="Prot_kinase_dom"/>
</dbReference>
<reference evidence="7 8" key="1">
    <citation type="submission" date="2019-03" db="EMBL/GenBank/DDBJ databases">
        <title>Single cell metagenomics reveals metabolic interactions within the superorganism composed of flagellate Streblomastix strix and complex community of Bacteroidetes bacteria on its surface.</title>
        <authorList>
            <person name="Treitli S.C."/>
            <person name="Kolisko M."/>
            <person name="Husnik F."/>
            <person name="Keeling P."/>
            <person name="Hampl V."/>
        </authorList>
    </citation>
    <scope>NUCLEOTIDE SEQUENCE [LARGE SCALE GENOMIC DNA]</scope>
    <source>
        <strain evidence="7">ST1C</strain>
    </source>
</reference>
<comment type="caution">
    <text evidence="7">The sequence shown here is derived from an EMBL/GenBank/DDBJ whole genome shotgun (WGS) entry which is preliminary data.</text>
</comment>
<gene>
    <name evidence="7" type="ORF">EZS28_018964</name>
</gene>
<evidence type="ECO:0000256" key="1">
    <source>
        <dbReference type="ARBA" id="ARBA00022527"/>
    </source>
</evidence>
<evidence type="ECO:0000256" key="3">
    <source>
        <dbReference type="ARBA" id="ARBA00022741"/>
    </source>
</evidence>
<feature type="domain" description="Protein kinase" evidence="6">
    <location>
        <begin position="1"/>
        <end position="77"/>
    </location>
</feature>
<organism evidence="7 8">
    <name type="scientific">Streblomastix strix</name>
    <dbReference type="NCBI Taxonomy" id="222440"/>
    <lineage>
        <taxon>Eukaryota</taxon>
        <taxon>Metamonada</taxon>
        <taxon>Preaxostyla</taxon>
        <taxon>Oxymonadida</taxon>
        <taxon>Streblomastigidae</taxon>
        <taxon>Streblomastix</taxon>
    </lineage>
</organism>
<keyword evidence="3" id="KW-0547">Nucleotide-binding</keyword>
<dbReference type="SUPFAM" id="SSF56112">
    <property type="entry name" value="Protein kinase-like (PK-like)"/>
    <property type="match status" value="1"/>
</dbReference>
<dbReference type="GO" id="GO:0005524">
    <property type="term" value="F:ATP binding"/>
    <property type="evidence" value="ECO:0007669"/>
    <property type="project" value="UniProtKB-KW"/>
</dbReference>
<dbReference type="Gene3D" id="1.10.510.10">
    <property type="entry name" value="Transferase(Phosphotransferase) domain 1"/>
    <property type="match status" value="1"/>
</dbReference>